<evidence type="ECO:0000313" key="1">
    <source>
        <dbReference type="EMBL" id="KHN83609.1"/>
    </source>
</evidence>
<evidence type="ECO:0000313" key="2">
    <source>
        <dbReference type="Proteomes" id="UP000031036"/>
    </source>
</evidence>
<proteinExistence type="predicted"/>
<reference evidence="1 2" key="1">
    <citation type="submission" date="2014-11" db="EMBL/GenBank/DDBJ databases">
        <title>Genetic blueprint of the zoonotic pathogen Toxocara canis.</title>
        <authorList>
            <person name="Zhu X.-Q."/>
            <person name="Korhonen P.K."/>
            <person name="Cai H."/>
            <person name="Young N.D."/>
            <person name="Nejsum P."/>
            <person name="von Samson-Himmelstjerna G."/>
            <person name="Boag P.R."/>
            <person name="Tan P."/>
            <person name="Li Q."/>
            <person name="Min J."/>
            <person name="Yang Y."/>
            <person name="Wang X."/>
            <person name="Fang X."/>
            <person name="Hall R.S."/>
            <person name="Hofmann A."/>
            <person name="Sternberg P.W."/>
            <person name="Jex A.R."/>
            <person name="Gasser R.B."/>
        </authorList>
    </citation>
    <scope>NUCLEOTIDE SEQUENCE [LARGE SCALE GENOMIC DNA]</scope>
    <source>
        <strain evidence="1">PN_DK_2014</strain>
    </source>
</reference>
<feature type="non-terminal residue" evidence="1">
    <location>
        <position position="1"/>
    </location>
</feature>
<keyword evidence="2" id="KW-1185">Reference proteome</keyword>
<dbReference type="AlphaFoldDB" id="A0A0B2VQG3"/>
<dbReference type="EMBL" id="JPKZ01001177">
    <property type="protein sequence ID" value="KHN83609.1"/>
    <property type="molecule type" value="Genomic_DNA"/>
</dbReference>
<protein>
    <submittedName>
        <fullName evidence="1">Uncharacterized protein</fullName>
    </submittedName>
</protein>
<gene>
    <name evidence="1" type="ORF">Tcan_17477</name>
</gene>
<name>A0A0B2VQG3_TOXCA</name>
<comment type="caution">
    <text evidence="1">The sequence shown here is derived from an EMBL/GenBank/DDBJ whole genome shotgun (WGS) entry which is preliminary data.</text>
</comment>
<dbReference type="Proteomes" id="UP000031036">
    <property type="component" value="Unassembled WGS sequence"/>
</dbReference>
<sequence length="105" mass="11930">RFLQDHSDEAVVLRQIASSSQRFICSPTISNRISSIVITLTPSSLPLRHWFLWNTFAGRATLAINCDDQMLMTVEGRSYDDFSEAFVTEIEPFTIHVCSTDFRAV</sequence>
<organism evidence="1 2">
    <name type="scientific">Toxocara canis</name>
    <name type="common">Canine roundworm</name>
    <dbReference type="NCBI Taxonomy" id="6265"/>
    <lineage>
        <taxon>Eukaryota</taxon>
        <taxon>Metazoa</taxon>
        <taxon>Ecdysozoa</taxon>
        <taxon>Nematoda</taxon>
        <taxon>Chromadorea</taxon>
        <taxon>Rhabditida</taxon>
        <taxon>Spirurina</taxon>
        <taxon>Ascaridomorpha</taxon>
        <taxon>Ascaridoidea</taxon>
        <taxon>Toxocaridae</taxon>
        <taxon>Toxocara</taxon>
    </lineage>
</organism>
<accession>A0A0B2VQG3</accession>